<keyword evidence="2 4" id="KW-0597">Phosphoprotein</keyword>
<dbReference type="Proteomes" id="UP000184278">
    <property type="component" value="Unassembled WGS sequence"/>
</dbReference>
<evidence type="ECO:0000256" key="4">
    <source>
        <dbReference type="PROSITE-ProRule" id="PRU00169"/>
    </source>
</evidence>
<dbReference type="PANTHER" id="PTHR44591">
    <property type="entry name" value="STRESS RESPONSE REGULATOR PROTEIN 1"/>
    <property type="match status" value="1"/>
</dbReference>
<evidence type="ECO:0000313" key="6">
    <source>
        <dbReference type="EMBL" id="SHH89690.1"/>
    </source>
</evidence>
<organism evidence="6 7">
    <name type="scientific">Butyrivibrio fibrisolvens DSM 3071</name>
    <dbReference type="NCBI Taxonomy" id="1121131"/>
    <lineage>
        <taxon>Bacteria</taxon>
        <taxon>Bacillati</taxon>
        <taxon>Bacillota</taxon>
        <taxon>Clostridia</taxon>
        <taxon>Lachnospirales</taxon>
        <taxon>Lachnospiraceae</taxon>
        <taxon>Butyrivibrio</taxon>
    </lineage>
</organism>
<evidence type="ECO:0000313" key="7">
    <source>
        <dbReference type="Proteomes" id="UP000184278"/>
    </source>
</evidence>
<accession>A0A1M5WQ58</accession>
<dbReference type="OrthoDB" id="1706569at2"/>
<reference evidence="7" key="1">
    <citation type="submission" date="2016-11" db="EMBL/GenBank/DDBJ databases">
        <authorList>
            <person name="Varghese N."/>
            <person name="Submissions S."/>
        </authorList>
    </citation>
    <scope>NUCLEOTIDE SEQUENCE [LARGE SCALE GENOMIC DNA]</scope>
    <source>
        <strain evidence="7">DSM 3071</strain>
    </source>
</reference>
<dbReference type="InterPro" id="IPR050595">
    <property type="entry name" value="Bact_response_regulator"/>
</dbReference>
<dbReference type="AlphaFoldDB" id="A0A1M5WQ58"/>
<name>A0A1M5WQ58_BUTFI</name>
<dbReference type="GO" id="GO:0000160">
    <property type="term" value="P:phosphorelay signal transduction system"/>
    <property type="evidence" value="ECO:0007669"/>
    <property type="project" value="InterPro"/>
</dbReference>
<dbReference type="Gene3D" id="3.40.50.2300">
    <property type="match status" value="1"/>
</dbReference>
<dbReference type="InterPro" id="IPR011006">
    <property type="entry name" value="CheY-like_superfamily"/>
</dbReference>
<protein>
    <recommendedName>
        <fullName evidence="1">Stage 0 sporulation protein A homolog</fullName>
    </recommendedName>
</protein>
<evidence type="ECO:0000259" key="5">
    <source>
        <dbReference type="PROSITE" id="PS50110"/>
    </source>
</evidence>
<evidence type="ECO:0000256" key="3">
    <source>
        <dbReference type="ARBA" id="ARBA00024867"/>
    </source>
</evidence>
<evidence type="ECO:0000256" key="1">
    <source>
        <dbReference type="ARBA" id="ARBA00018672"/>
    </source>
</evidence>
<sequence>MNKNVLLISQGSTFMVDAISKNLGEAGFVVAGCGPIINDIKEHIETADIILFYLGDFILNVTEALIYLKDTCIEKEKSLNVIGDEEEVEILNKVIGKSVIDNIFERPLDIKMLVVKLTELAQNQDSINARKNILLVDDDPTFLHLVKSWLSEKYRVTIVNSGMQAITYIAKNIPDLVLLDYEMPVTTGPQVLEMMRSETGTSDIPVIFLTGKGDKESVAKVLRLKPQGYILKSAGQREVMQQVDDFFERSKGKKI</sequence>
<dbReference type="InterPro" id="IPR001789">
    <property type="entry name" value="Sig_transdc_resp-reg_receiver"/>
</dbReference>
<feature type="domain" description="Response regulatory" evidence="5">
    <location>
        <begin position="132"/>
        <end position="247"/>
    </location>
</feature>
<dbReference type="EMBL" id="FQXK01000008">
    <property type="protein sequence ID" value="SHH89690.1"/>
    <property type="molecule type" value="Genomic_DNA"/>
</dbReference>
<dbReference type="GeneID" id="89509575"/>
<dbReference type="Pfam" id="PF00072">
    <property type="entry name" value="Response_reg"/>
    <property type="match status" value="1"/>
</dbReference>
<dbReference type="STRING" id="1121131.SAMN02745229_01116"/>
<comment type="function">
    <text evidence="3">May play the central regulatory role in sporulation. It may be an element of the effector pathway responsible for the activation of sporulation genes in response to nutritional stress. Spo0A may act in concert with spo0H (a sigma factor) to control the expression of some genes that are critical to the sporulation process.</text>
</comment>
<dbReference type="RefSeq" id="WP_073386149.1">
    <property type="nucleotide sequence ID" value="NZ_FQXK01000008.1"/>
</dbReference>
<feature type="modified residue" description="4-aspartylphosphate" evidence="4">
    <location>
        <position position="180"/>
    </location>
</feature>
<evidence type="ECO:0000256" key="2">
    <source>
        <dbReference type="ARBA" id="ARBA00022553"/>
    </source>
</evidence>
<dbReference type="PROSITE" id="PS50110">
    <property type="entry name" value="RESPONSE_REGULATORY"/>
    <property type="match status" value="1"/>
</dbReference>
<dbReference type="CDD" id="cd00156">
    <property type="entry name" value="REC"/>
    <property type="match status" value="1"/>
</dbReference>
<keyword evidence="7" id="KW-1185">Reference proteome</keyword>
<proteinExistence type="predicted"/>
<dbReference type="SUPFAM" id="SSF52172">
    <property type="entry name" value="CheY-like"/>
    <property type="match status" value="1"/>
</dbReference>
<dbReference type="PANTHER" id="PTHR44591:SF3">
    <property type="entry name" value="RESPONSE REGULATORY DOMAIN-CONTAINING PROTEIN"/>
    <property type="match status" value="1"/>
</dbReference>
<dbReference type="SMART" id="SM00448">
    <property type="entry name" value="REC"/>
    <property type="match status" value="1"/>
</dbReference>
<gene>
    <name evidence="6" type="ORF">SAMN02745229_01116</name>
</gene>